<feature type="transmembrane region" description="Helical" evidence="7">
    <location>
        <begin position="286"/>
        <end position="305"/>
    </location>
</feature>
<dbReference type="EMBL" id="QWVS01000002">
    <property type="protein sequence ID" value="RID89067.1"/>
    <property type="molecule type" value="Genomic_DNA"/>
</dbReference>
<dbReference type="GO" id="GO:0016413">
    <property type="term" value="F:O-acetyltransferase activity"/>
    <property type="evidence" value="ECO:0007669"/>
    <property type="project" value="TreeGrafter"/>
</dbReference>
<protein>
    <submittedName>
        <fullName evidence="9">Acyltransferase</fullName>
    </submittedName>
</protein>
<keyword evidence="9" id="KW-0012">Acyltransferase</keyword>
<dbReference type="PANTHER" id="PTHR40074:SF2">
    <property type="entry name" value="O-ACETYLTRANSFERASE WECH"/>
    <property type="match status" value="1"/>
</dbReference>
<sequence length="364" mass="42808">MGRELNKKTRYFYELNFIRGIACLLVVMVHVTARNYHLNDQNFNWLTLFLNQVARYGTPFFAILSGFLLYNQAIKKGFNFKKFVASRFTKIVIPFLIWSFLYLLVKQYKFPWLEGGASVKDFLVLFSLGDSYYHLYFIVVVIQFYLLFPILQLAKTKNSMLALTIIAFFINYFFMRQPVDTGNETFNLFIQDRSSIFKWIFYFIFGGLLVYFWEPLVKWIEENVKFTILLGAISLCFVIYEYNTFGFFSSTRIANLFHMPLLLVVLVGIYYAMGRWEKIRSYILELGNLSMGIYLVHPMVLYVMQNYTAELLTKTRWIPLAFLITVLSSILLVKIINKIPFGQFVVTVAAPKKVKYQEVQRKAS</sequence>
<feature type="transmembrane region" description="Helical" evidence="7">
    <location>
        <begin position="12"/>
        <end position="33"/>
    </location>
</feature>
<evidence type="ECO:0000256" key="5">
    <source>
        <dbReference type="ARBA" id="ARBA00022989"/>
    </source>
</evidence>
<feature type="transmembrane region" description="Helical" evidence="7">
    <location>
        <begin position="132"/>
        <end position="151"/>
    </location>
</feature>
<keyword evidence="9" id="KW-0808">Transferase</keyword>
<accession>A0A398BH82</accession>
<keyword evidence="6 7" id="KW-0472">Membrane</keyword>
<dbReference type="GO" id="GO:0005886">
    <property type="term" value="C:plasma membrane"/>
    <property type="evidence" value="ECO:0007669"/>
    <property type="project" value="UniProtKB-SubCell"/>
</dbReference>
<evidence type="ECO:0000256" key="7">
    <source>
        <dbReference type="SAM" id="Phobius"/>
    </source>
</evidence>
<feature type="transmembrane region" description="Helical" evidence="7">
    <location>
        <begin position="226"/>
        <end position="245"/>
    </location>
</feature>
<gene>
    <name evidence="9" type="ORF">D1953_00380</name>
</gene>
<comment type="subcellular location">
    <subcellularLocation>
        <location evidence="1">Cell membrane</location>
        <topology evidence="1">Multi-pass membrane protein</topology>
    </subcellularLocation>
</comment>
<keyword evidence="10" id="KW-1185">Reference proteome</keyword>
<reference evidence="9 10" key="1">
    <citation type="submission" date="2018-08" db="EMBL/GenBank/DDBJ databases">
        <title>Bacillus jemisoniae sp. nov., Bacillus chryseoplanitiae sp. nov., Bacillus resnikiae sp. nov., and Bacillus frankliniae sp. nov., isolated from Viking spacecraft and associated surfaces.</title>
        <authorList>
            <person name="Seuylemezian A."/>
            <person name="Vaishampayan P."/>
        </authorList>
    </citation>
    <scope>NUCLEOTIDE SEQUENCE [LARGE SCALE GENOMIC DNA]</scope>
    <source>
        <strain evidence="9 10">MA001</strain>
    </source>
</reference>
<feature type="transmembrane region" description="Helical" evidence="7">
    <location>
        <begin position="257"/>
        <end position="274"/>
    </location>
</feature>
<feature type="domain" description="Acyltransferase 3" evidence="8">
    <location>
        <begin position="13"/>
        <end position="333"/>
    </location>
</feature>
<dbReference type="InterPro" id="IPR002656">
    <property type="entry name" value="Acyl_transf_3_dom"/>
</dbReference>
<dbReference type="Pfam" id="PF01757">
    <property type="entry name" value="Acyl_transf_3"/>
    <property type="match status" value="1"/>
</dbReference>
<evidence type="ECO:0000313" key="10">
    <source>
        <dbReference type="Proteomes" id="UP000266016"/>
    </source>
</evidence>
<dbReference type="PANTHER" id="PTHR40074">
    <property type="entry name" value="O-ACETYLTRANSFERASE WECH"/>
    <property type="match status" value="1"/>
</dbReference>
<dbReference type="Proteomes" id="UP000266016">
    <property type="component" value="Unassembled WGS sequence"/>
</dbReference>
<keyword evidence="4 7" id="KW-0812">Transmembrane</keyword>
<feature type="transmembrane region" description="Helical" evidence="7">
    <location>
        <begin position="317"/>
        <end position="336"/>
    </location>
</feature>
<evidence type="ECO:0000256" key="3">
    <source>
        <dbReference type="ARBA" id="ARBA00022475"/>
    </source>
</evidence>
<feature type="transmembrane region" description="Helical" evidence="7">
    <location>
        <begin position="83"/>
        <end position="105"/>
    </location>
</feature>
<feature type="transmembrane region" description="Helical" evidence="7">
    <location>
        <begin position="158"/>
        <end position="175"/>
    </location>
</feature>
<dbReference type="GO" id="GO:0009246">
    <property type="term" value="P:enterobacterial common antigen biosynthetic process"/>
    <property type="evidence" value="ECO:0007669"/>
    <property type="project" value="TreeGrafter"/>
</dbReference>
<organism evidence="9 10">
    <name type="scientific">Peribacillus asahii</name>
    <dbReference type="NCBI Taxonomy" id="228899"/>
    <lineage>
        <taxon>Bacteria</taxon>
        <taxon>Bacillati</taxon>
        <taxon>Bacillota</taxon>
        <taxon>Bacilli</taxon>
        <taxon>Bacillales</taxon>
        <taxon>Bacillaceae</taxon>
        <taxon>Peribacillus</taxon>
    </lineage>
</organism>
<evidence type="ECO:0000259" key="8">
    <source>
        <dbReference type="Pfam" id="PF01757"/>
    </source>
</evidence>
<feature type="transmembrane region" description="Helical" evidence="7">
    <location>
        <begin position="195"/>
        <end position="214"/>
    </location>
</feature>
<dbReference type="AlphaFoldDB" id="A0A398BH82"/>
<evidence type="ECO:0000313" key="9">
    <source>
        <dbReference type="EMBL" id="RID89067.1"/>
    </source>
</evidence>
<evidence type="ECO:0000256" key="1">
    <source>
        <dbReference type="ARBA" id="ARBA00004651"/>
    </source>
</evidence>
<proteinExistence type="inferred from homology"/>
<evidence type="ECO:0000256" key="6">
    <source>
        <dbReference type="ARBA" id="ARBA00023136"/>
    </source>
</evidence>
<keyword evidence="5 7" id="KW-1133">Transmembrane helix</keyword>
<feature type="transmembrane region" description="Helical" evidence="7">
    <location>
        <begin position="53"/>
        <end position="71"/>
    </location>
</feature>
<comment type="caution">
    <text evidence="9">The sequence shown here is derived from an EMBL/GenBank/DDBJ whole genome shotgun (WGS) entry which is preliminary data.</text>
</comment>
<evidence type="ECO:0000256" key="2">
    <source>
        <dbReference type="ARBA" id="ARBA00007400"/>
    </source>
</evidence>
<evidence type="ECO:0000256" key="4">
    <source>
        <dbReference type="ARBA" id="ARBA00022692"/>
    </source>
</evidence>
<comment type="similarity">
    <text evidence="2">Belongs to the acyltransferase 3 family.</text>
</comment>
<dbReference type="RefSeq" id="WP_119115177.1">
    <property type="nucleotide sequence ID" value="NZ_QWVS01000002.1"/>
</dbReference>
<name>A0A398BH82_9BACI</name>
<keyword evidence="3" id="KW-1003">Cell membrane</keyword>